<evidence type="ECO:0000256" key="9">
    <source>
        <dbReference type="ARBA" id="ARBA00022692"/>
    </source>
</evidence>
<dbReference type="InterPro" id="IPR005702">
    <property type="entry name" value="Wzc-like_C"/>
</dbReference>
<dbReference type="InterPro" id="IPR050445">
    <property type="entry name" value="Bact_polysacc_biosynth/exp"/>
</dbReference>
<dbReference type="Gene3D" id="3.40.50.300">
    <property type="entry name" value="P-loop containing nucleotide triphosphate hydrolases"/>
    <property type="match status" value="1"/>
</dbReference>
<dbReference type="InterPro" id="IPR027417">
    <property type="entry name" value="P-loop_NTPase"/>
</dbReference>
<evidence type="ECO:0000313" key="21">
    <source>
        <dbReference type="Proteomes" id="UP000320085"/>
    </source>
</evidence>
<dbReference type="FunFam" id="3.40.50.300:FF:000527">
    <property type="entry name" value="Tyrosine-protein kinase etk"/>
    <property type="match status" value="1"/>
</dbReference>
<dbReference type="PANTHER" id="PTHR32309:SF13">
    <property type="entry name" value="FERRIC ENTEROBACTIN TRANSPORT PROTEIN FEPE"/>
    <property type="match status" value="1"/>
</dbReference>
<dbReference type="RefSeq" id="WP_141821674.1">
    <property type="nucleotide sequence ID" value="NZ_BAAAQC010000022.1"/>
</dbReference>
<keyword evidence="7" id="KW-0997">Cell inner membrane</keyword>
<evidence type="ECO:0000256" key="15">
    <source>
        <dbReference type="ARBA" id="ARBA00023137"/>
    </source>
</evidence>
<evidence type="ECO:0000256" key="2">
    <source>
        <dbReference type="ARBA" id="ARBA00006683"/>
    </source>
</evidence>
<dbReference type="SUPFAM" id="SSF52540">
    <property type="entry name" value="P-loop containing nucleoside triphosphate hydrolases"/>
    <property type="match status" value="1"/>
</dbReference>
<proteinExistence type="inferred from homology"/>
<evidence type="ECO:0000313" key="20">
    <source>
        <dbReference type="EMBL" id="TQN48786.1"/>
    </source>
</evidence>
<evidence type="ECO:0000256" key="13">
    <source>
        <dbReference type="ARBA" id="ARBA00022989"/>
    </source>
</evidence>
<evidence type="ECO:0000256" key="3">
    <source>
        <dbReference type="ARBA" id="ARBA00007316"/>
    </source>
</evidence>
<keyword evidence="12" id="KW-0067">ATP-binding</keyword>
<keyword evidence="13" id="KW-1133">Transmembrane helix</keyword>
<dbReference type="GO" id="GO:0005524">
    <property type="term" value="F:ATP binding"/>
    <property type="evidence" value="ECO:0007669"/>
    <property type="project" value="UniProtKB-KW"/>
</dbReference>
<keyword evidence="8" id="KW-0808">Transferase</keyword>
<dbReference type="Pfam" id="PF02706">
    <property type="entry name" value="Wzz"/>
    <property type="match status" value="1"/>
</dbReference>
<organism evidence="20 21">
    <name type="scientific">Humibacillus xanthopallidus</name>
    <dbReference type="NCBI Taxonomy" id="412689"/>
    <lineage>
        <taxon>Bacteria</taxon>
        <taxon>Bacillati</taxon>
        <taxon>Actinomycetota</taxon>
        <taxon>Actinomycetes</taxon>
        <taxon>Micrococcales</taxon>
        <taxon>Intrasporangiaceae</taxon>
        <taxon>Humibacillus</taxon>
    </lineage>
</organism>
<evidence type="ECO:0000256" key="1">
    <source>
        <dbReference type="ARBA" id="ARBA00004429"/>
    </source>
</evidence>
<name>A0A543PXJ0_9MICO</name>
<evidence type="ECO:0000256" key="11">
    <source>
        <dbReference type="ARBA" id="ARBA00022777"/>
    </source>
</evidence>
<dbReference type="GO" id="GO:0042802">
    <property type="term" value="F:identical protein binding"/>
    <property type="evidence" value="ECO:0007669"/>
    <property type="project" value="UniProtKB-ARBA"/>
</dbReference>
<evidence type="ECO:0000256" key="12">
    <source>
        <dbReference type="ARBA" id="ARBA00022840"/>
    </source>
</evidence>
<keyword evidence="6" id="KW-1003">Cell membrane</keyword>
<dbReference type="GO" id="GO:0005886">
    <property type="term" value="C:plasma membrane"/>
    <property type="evidence" value="ECO:0007669"/>
    <property type="project" value="UniProtKB-SubCell"/>
</dbReference>
<dbReference type="EC" id="2.7.10.2" evidence="5"/>
<evidence type="ECO:0000256" key="6">
    <source>
        <dbReference type="ARBA" id="ARBA00022475"/>
    </source>
</evidence>
<dbReference type="Proteomes" id="UP000320085">
    <property type="component" value="Unassembled WGS sequence"/>
</dbReference>
<dbReference type="NCBIfam" id="TIGR01007">
    <property type="entry name" value="eps_fam"/>
    <property type="match status" value="1"/>
</dbReference>
<dbReference type="CDD" id="cd05387">
    <property type="entry name" value="BY-kinase"/>
    <property type="match status" value="1"/>
</dbReference>
<comment type="similarity">
    <text evidence="4">Belongs to the etk/wzc family.</text>
</comment>
<evidence type="ECO:0000256" key="14">
    <source>
        <dbReference type="ARBA" id="ARBA00023136"/>
    </source>
</evidence>
<evidence type="ECO:0000259" key="19">
    <source>
        <dbReference type="Pfam" id="PF13614"/>
    </source>
</evidence>
<comment type="similarity">
    <text evidence="2">Belongs to the CpsC/CapA family.</text>
</comment>
<evidence type="ECO:0000256" key="7">
    <source>
        <dbReference type="ARBA" id="ARBA00022519"/>
    </source>
</evidence>
<dbReference type="EMBL" id="VFQF01000001">
    <property type="protein sequence ID" value="TQN48786.1"/>
    <property type="molecule type" value="Genomic_DNA"/>
</dbReference>
<dbReference type="InterPro" id="IPR003856">
    <property type="entry name" value="LPS_length_determ_N"/>
</dbReference>
<keyword evidence="14" id="KW-0472">Membrane</keyword>
<sequence>MELRDYLEVARKRWRLIAAVTLAVLAAAAVWTILTPKTYAATTQFFVSTTTSGDSNAASLQQGNTFTQARVKSYTQLLESPKVLDPVIAATGLDVTSVELAKQITSTVPLDTVVIEVTVSDASAERATKIAGELGEVFPRTIADLEKVQDNQPSPVKVTVVKDATAEAAPVSPRPARNLLLGGVIGLLLGLGIALLRETLDQRVKSEREVASVTDATVIGGIAFDADAPDHPLIVQVDPRSARAEAFRSLRTNLQFVNVANPPKSIVVTSSVPGEGKSTTAANLAISLADAGQSVVIIEGDLRRPRLLEYMGFEGAVGLTDVLIGRVDVKDALQQFGRSQLWLLGSGPIPPNPSELLGSSRMGALIDELVESYDFVIVDAPPLLPVTDAAVVSTLVDGAVVVVGAEIVTRDQLRHALDSLVAVKGNILGLILNRVLAKPGSTYSTYGYRYEQDTERGRAKSRQEPATRRDAAATSAPGADSSRRSETPEASALS</sequence>
<dbReference type="OrthoDB" id="9812433at2"/>
<gene>
    <name evidence="20" type="ORF">FHX52_1933</name>
</gene>
<keyword evidence="15" id="KW-0829">Tyrosine-protein kinase</keyword>
<reference evidence="20 21" key="1">
    <citation type="submission" date="2019-06" db="EMBL/GenBank/DDBJ databases">
        <title>Sequencing the genomes of 1000 actinobacteria strains.</title>
        <authorList>
            <person name="Klenk H.-P."/>
        </authorList>
    </citation>
    <scope>NUCLEOTIDE SEQUENCE [LARGE SCALE GENOMIC DNA]</scope>
    <source>
        <strain evidence="20 21">DSM 21776</strain>
    </source>
</reference>
<evidence type="ECO:0000256" key="8">
    <source>
        <dbReference type="ARBA" id="ARBA00022679"/>
    </source>
</evidence>
<feature type="compositionally biased region" description="Basic and acidic residues" evidence="17">
    <location>
        <begin position="450"/>
        <end position="471"/>
    </location>
</feature>
<keyword evidence="9" id="KW-0812">Transmembrane</keyword>
<dbReference type="Pfam" id="PF13614">
    <property type="entry name" value="AAA_31"/>
    <property type="match status" value="1"/>
</dbReference>
<keyword evidence="11" id="KW-0418">Kinase</keyword>
<comment type="catalytic activity">
    <reaction evidence="16">
        <text>L-tyrosyl-[protein] + ATP = O-phospho-L-tyrosyl-[protein] + ADP + H(+)</text>
        <dbReference type="Rhea" id="RHEA:10596"/>
        <dbReference type="Rhea" id="RHEA-COMP:10136"/>
        <dbReference type="Rhea" id="RHEA-COMP:20101"/>
        <dbReference type="ChEBI" id="CHEBI:15378"/>
        <dbReference type="ChEBI" id="CHEBI:30616"/>
        <dbReference type="ChEBI" id="CHEBI:46858"/>
        <dbReference type="ChEBI" id="CHEBI:61978"/>
        <dbReference type="ChEBI" id="CHEBI:456216"/>
        <dbReference type="EC" id="2.7.10.2"/>
    </reaction>
</comment>
<evidence type="ECO:0000256" key="10">
    <source>
        <dbReference type="ARBA" id="ARBA00022741"/>
    </source>
</evidence>
<evidence type="ECO:0000256" key="17">
    <source>
        <dbReference type="SAM" id="MobiDB-lite"/>
    </source>
</evidence>
<accession>A0A543PXJ0</accession>
<evidence type="ECO:0000256" key="4">
    <source>
        <dbReference type="ARBA" id="ARBA00008883"/>
    </source>
</evidence>
<dbReference type="AlphaFoldDB" id="A0A543PXJ0"/>
<dbReference type="PANTHER" id="PTHR32309">
    <property type="entry name" value="TYROSINE-PROTEIN KINASE"/>
    <property type="match status" value="1"/>
</dbReference>
<feature type="region of interest" description="Disordered" evidence="17">
    <location>
        <begin position="448"/>
        <end position="494"/>
    </location>
</feature>
<feature type="domain" description="Polysaccharide chain length determinant N-terminal" evidence="18">
    <location>
        <begin position="2"/>
        <end position="89"/>
    </location>
</feature>
<evidence type="ECO:0000259" key="18">
    <source>
        <dbReference type="Pfam" id="PF02706"/>
    </source>
</evidence>
<dbReference type="InterPro" id="IPR025669">
    <property type="entry name" value="AAA_dom"/>
</dbReference>
<dbReference type="GO" id="GO:0004715">
    <property type="term" value="F:non-membrane spanning protein tyrosine kinase activity"/>
    <property type="evidence" value="ECO:0007669"/>
    <property type="project" value="UniProtKB-EC"/>
</dbReference>
<comment type="subcellular location">
    <subcellularLocation>
        <location evidence="1">Cell inner membrane</location>
        <topology evidence="1">Multi-pass membrane protein</topology>
    </subcellularLocation>
</comment>
<evidence type="ECO:0000256" key="16">
    <source>
        <dbReference type="ARBA" id="ARBA00051245"/>
    </source>
</evidence>
<feature type="domain" description="AAA" evidence="19">
    <location>
        <begin position="265"/>
        <end position="391"/>
    </location>
</feature>
<protein>
    <recommendedName>
        <fullName evidence="5">non-specific protein-tyrosine kinase</fullName>
        <ecNumber evidence="5">2.7.10.2</ecNumber>
    </recommendedName>
</protein>
<comment type="caution">
    <text evidence="20">The sequence shown here is derived from an EMBL/GenBank/DDBJ whole genome shotgun (WGS) entry which is preliminary data.</text>
</comment>
<comment type="similarity">
    <text evidence="3">Belongs to the CpsD/CapB family.</text>
</comment>
<keyword evidence="10" id="KW-0547">Nucleotide-binding</keyword>
<evidence type="ECO:0000256" key="5">
    <source>
        <dbReference type="ARBA" id="ARBA00011903"/>
    </source>
</evidence>